<sequence length="570" mass="64710">MGIENTIQKIMEEKKLSREEIKNLIDKQIEDFSGLIDEEGAIVIVAKELGIDVKAHQESAKMESDQLITNLKPRMNASIVGRIVEISEVKTFNKKDGSKGSLLPFILEDTSGMIRCLAWDDFNTQIITDNNFRLNEIVRIVNGFVKQSQVGSLEIHIGSKSRIQTQPDEVDRTLIPAINHSETKITPINQLSLKKLTLSIEGVITTLYPTKKFTRKNGTEGKRASLQISDSTGLTYLTFWGDHCEMIKDIKEDQKVRITKLSPKSNYRDKTKIDLTATSNTKITIIEEETHLENSIKSIENLLEIGGFGNIEGIIQEIGDQKSIQLKNGESTKLQKMVLADETGEIIVTIWGDKINPDLKVDDSILIKKALVKINSYSNEMEASLSTRGSIERSEKTFNIGERSKTLERTPPNSTTERKKIEDINQDDFYEFKGSIIQEIKRIFFYIACSKCNRKIDNCKCDQQGDHVNRMILNLILDDESSTIRGTMMTKNAELLLNESTDNIKKMEENGELEEFLKNKSLELIGKEFIFSGKAKFSEYNDNYEINIARFKELDSELEAQNIIDILDDI</sequence>
<dbReference type="KEGG" id="psyt:DSAG12_00658"/>
<evidence type="ECO:0000313" key="4">
    <source>
        <dbReference type="Proteomes" id="UP000321408"/>
    </source>
</evidence>
<organism evidence="3 4">
    <name type="scientific">Promethearchaeum syntrophicum</name>
    <dbReference type="NCBI Taxonomy" id="2594042"/>
    <lineage>
        <taxon>Archaea</taxon>
        <taxon>Promethearchaeati</taxon>
        <taxon>Promethearchaeota</taxon>
        <taxon>Promethearchaeia</taxon>
        <taxon>Promethearchaeales</taxon>
        <taxon>Promethearchaeaceae</taxon>
        <taxon>Promethearchaeum</taxon>
    </lineage>
</organism>
<proteinExistence type="predicted"/>
<protein>
    <submittedName>
        <fullName evidence="3">DUF2240 family protein</fullName>
    </submittedName>
</protein>
<dbReference type="InterPro" id="IPR018716">
    <property type="entry name" value="DUF2240"/>
</dbReference>
<dbReference type="OrthoDB" id="6262at2157"/>
<dbReference type="GO" id="GO:0003677">
    <property type="term" value="F:DNA binding"/>
    <property type="evidence" value="ECO:0007669"/>
    <property type="project" value="UniProtKB-KW"/>
</dbReference>
<reference evidence="3 4" key="2">
    <citation type="journal article" date="2024" name="Int. J. Syst. Evol. Microbiol.">
        <title>Promethearchaeum syntrophicum gen. nov., sp. nov., an anaerobic, obligately syntrophic archaeon, the first isolate of the lineage 'Asgard' archaea, and proposal of the new archaeal phylum Promethearchaeota phyl. nov. and kingdom Promethearchaeati regn. nov.</title>
        <authorList>
            <person name="Imachi H."/>
            <person name="Nobu M.K."/>
            <person name="Kato S."/>
            <person name="Takaki Y."/>
            <person name="Miyazaki M."/>
            <person name="Miyata M."/>
            <person name="Ogawara M."/>
            <person name="Saito Y."/>
            <person name="Sakai S."/>
            <person name="Tahara Y.O."/>
            <person name="Takano Y."/>
            <person name="Tasumi E."/>
            <person name="Uematsu K."/>
            <person name="Yoshimura T."/>
            <person name="Itoh T."/>
            <person name="Ohkuma M."/>
            <person name="Takai K."/>
        </authorList>
    </citation>
    <scope>NUCLEOTIDE SEQUENCE [LARGE SCALE GENOMIC DNA]</scope>
    <source>
        <strain evidence="3 4">MK-D1</strain>
    </source>
</reference>
<dbReference type="EMBL" id="CP042905">
    <property type="protein sequence ID" value="QEE14841.1"/>
    <property type="molecule type" value="Genomic_DNA"/>
</dbReference>
<dbReference type="Pfam" id="PF08646">
    <property type="entry name" value="Rep_fac-A_C"/>
    <property type="match status" value="1"/>
</dbReference>
<gene>
    <name evidence="3" type="ORF">DSAG12_00658</name>
</gene>
<feature type="domain" description="Replication factor A C-terminal" evidence="2">
    <location>
        <begin position="430"/>
        <end position="560"/>
    </location>
</feature>
<accession>A0A5B9D782</accession>
<dbReference type="GO" id="GO:0010212">
    <property type="term" value="P:response to ionizing radiation"/>
    <property type="evidence" value="ECO:0007669"/>
    <property type="project" value="TreeGrafter"/>
</dbReference>
<dbReference type="GeneID" id="41328663"/>
<evidence type="ECO:0000259" key="2">
    <source>
        <dbReference type="Pfam" id="PF08646"/>
    </source>
</evidence>
<dbReference type="InterPro" id="IPR013955">
    <property type="entry name" value="Rep_factor-A_C"/>
</dbReference>
<evidence type="ECO:0000313" key="3">
    <source>
        <dbReference type="EMBL" id="QEE14841.1"/>
    </source>
</evidence>
<reference evidence="3 4" key="1">
    <citation type="journal article" date="2020" name="Nature">
        <title>Isolation of an archaeon at the prokaryote-eukaryote interface.</title>
        <authorList>
            <person name="Imachi H."/>
            <person name="Nobu M.K."/>
            <person name="Nakahara N."/>
            <person name="Morono Y."/>
            <person name="Ogawara M."/>
            <person name="Takaki Y."/>
            <person name="Takano Y."/>
            <person name="Uematsu K."/>
            <person name="Ikuta T."/>
            <person name="Ito M."/>
            <person name="Matsui Y."/>
            <person name="Miyazaki M."/>
            <person name="Murata K."/>
            <person name="Saito Y."/>
            <person name="Sakai S."/>
            <person name="Song C."/>
            <person name="Tasumi E."/>
            <person name="Yamanaka Y."/>
            <person name="Yamaguchi T."/>
            <person name="Kamagata Y."/>
            <person name="Tamaki H."/>
            <person name="Takai K."/>
        </authorList>
    </citation>
    <scope>NUCLEOTIDE SEQUENCE [LARGE SCALE GENOMIC DNA]</scope>
    <source>
        <strain evidence="3 4">MK-D1</strain>
    </source>
</reference>
<dbReference type="SUPFAM" id="SSF50249">
    <property type="entry name" value="Nucleic acid-binding proteins"/>
    <property type="match status" value="4"/>
</dbReference>
<dbReference type="PANTHER" id="PTHR13356">
    <property type="entry name" value="OB FOLD NUCLEIC ACID BINDING PROTEIN-RELATED"/>
    <property type="match status" value="1"/>
</dbReference>
<dbReference type="GO" id="GO:0000724">
    <property type="term" value="P:double-strand break repair via homologous recombination"/>
    <property type="evidence" value="ECO:0007669"/>
    <property type="project" value="TreeGrafter"/>
</dbReference>
<keyword evidence="4" id="KW-1185">Reference proteome</keyword>
<keyword evidence="1" id="KW-0238">DNA-binding</keyword>
<name>A0A5B9D782_9ARCH</name>
<dbReference type="Pfam" id="PF09999">
    <property type="entry name" value="DUF2240"/>
    <property type="match status" value="1"/>
</dbReference>
<dbReference type="Proteomes" id="UP000321408">
    <property type="component" value="Chromosome"/>
</dbReference>
<dbReference type="InterPro" id="IPR051231">
    <property type="entry name" value="SOSS-B"/>
</dbReference>
<dbReference type="Gene3D" id="2.40.50.140">
    <property type="entry name" value="Nucleic acid-binding proteins"/>
    <property type="match status" value="4"/>
</dbReference>
<dbReference type="RefSeq" id="WP_147661781.1">
    <property type="nucleotide sequence ID" value="NZ_CP042905.2"/>
</dbReference>
<dbReference type="PANTHER" id="PTHR13356:SF0">
    <property type="entry name" value="SOSS COMPLEX SUBUNIT B HOMOLOG"/>
    <property type="match status" value="1"/>
</dbReference>
<dbReference type="CDD" id="cd04491">
    <property type="entry name" value="SoSSB_OBF"/>
    <property type="match status" value="2"/>
</dbReference>
<dbReference type="InterPro" id="IPR012340">
    <property type="entry name" value="NA-bd_OB-fold"/>
</dbReference>
<dbReference type="AlphaFoldDB" id="A0A5B9D782"/>
<evidence type="ECO:0000256" key="1">
    <source>
        <dbReference type="ARBA" id="ARBA00023125"/>
    </source>
</evidence>